<evidence type="ECO:0000313" key="3">
    <source>
        <dbReference type="Proteomes" id="UP000192527"/>
    </source>
</evidence>
<dbReference type="RefSeq" id="WP_085030634.1">
    <property type="nucleotide sequence ID" value="NZ_CP020772.1"/>
</dbReference>
<dbReference type="PIRSF" id="PIRSF026426">
    <property type="entry name" value="DUF1499"/>
    <property type="match status" value="1"/>
</dbReference>
<dbReference type="Proteomes" id="UP000192527">
    <property type="component" value="Chromosome"/>
</dbReference>
<dbReference type="OrthoDB" id="9793534at2"/>
<keyword evidence="3" id="KW-1185">Reference proteome</keyword>
<dbReference type="PANTHER" id="PTHR34801:SF6">
    <property type="entry name" value="SLL1620 PROTEIN"/>
    <property type="match status" value="1"/>
</dbReference>
<gene>
    <name evidence="2" type="ORF">HM131_15535</name>
</gene>
<reference evidence="2 3" key="1">
    <citation type="submission" date="2017-04" db="EMBL/GenBank/DDBJ databases">
        <title>The whole genome sequencing and assembly of Halobacillus mangrovi strain.</title>
        <authorList>
            <person name="Lee S.-J."/>
            <person name="Park M.-K."/>
            <person name="Kim J.-Y."/>
            <person name="Lee Y.-J."/>
            <person name="Yi H."/>
            <person name="Bahn Y.-S."/>
            <person name="Kim J.F."/>
            <person name="Lee D.-W."/>
        </authorList>
    </citation>
    <scope>NUCLEOTIDE SEQUENCE [LARGE SCALE GENOMIC DNA]</scope>
    <source>
        <strain evidence="2 3">KTB 131</strain>
    </source>
</reference>
<feature type="compositionally biased region" description="Polar residues" evidence="1">
    <location>
        <begin position="18"/>
        <end position="27"/>
    </location>
</feature>
<evidence type="ECO:0000313" key="2">
    <source>
        <dbReference type="EMBL" id="ARI78175.1"/>
    </source>
</evidence>
<dbReference type="STRING" id="402384.HM131_15535"/>
<dbReference type="Pfam" id="PF07386">
    <property type="entry name" value="DUF1499"/>
    <property type="match status" value="1"/>
</dbReference>
<evidence type="ECO:0008006" key="4">
    <source>
        <dbReference type="Google" id="ProtNLM"/>
    </source>
</evidence>
<dbReference type="EMBL" id="CP020772">
    <property type="protein sequence ID" value="ARI78175.1"/>
    <property type="molecule type" value="Genomic_DNA"/>
</dbReference>
<dbReference type="PANTHER" id="PTHR34801">
    <property type="entry name" value="EXPRESSED PROTEIN"/>
    <property type="match status" value="1"/>
</dbReference>
<protein>
    <recommendedName>
        <fullName evidence="4">DUF1499 domain-containing protein</fullName>
    </recommendedName>
</protein>
<feature type="region of interest" description="Disordered" evidence="1">
    <location>
        <begin position="1"/>
        <end position="42"/>
    </location>
</feature>
<organism evidence="2 3">
    <name type="scientific">Halobacillus mangrovi</name>
    <dbReference type="NCBI Taxonomy" id="402384"/>
    <lineage>
        <taxon>Bacteria</taxon>
        <taxon>Bacillati</taxon>
        <taxon>Bacillota</taxon>
        <taxon>Bacilli</taxon>
        <taxon>Bacillales</taxon>
        <taxon>Bacillaceae</taxon>
        <taxon>Halobacillus</taxon>
    </lineage>
</organism>
<dbReference type="KEGG" id="hmn:HM131_15535"/>
<dbReference type="AlphaFoldDB" id="A0A1W5ZXU5"/>
<accession>A0A1W5ZXU5</accession>
<proteinExistence type="predicted"/>
<evidence type="ECO:0000256" key="1">
    <source>
        <dbReference type="SAM" id="MobiDB-lite"/>
    </source>
</evidence>
<sequence>MSKSYHGVKDGQLAECPNSPNCVSTQTEKSDKQMQPLPFTGDLAETRRRLKQILNDMDRTSIEMETDTYIHAIVTTKLLRFKDDIEFYLDEQEGLVHFRSASRVGYSDLGVNRKRMENISELYQRRNEEEKA</sequence>
<dbReference type="InterPro" id="IPR010865">
    <property type="entry name" value="DUF1499"/>
</dbReference>
<name>A0A1W5ZXU5_9BACI</name>